<evidence type="ECO:0008006" key="3">
    <source>
        <dbReference type="Google" id="ProtNLM"/>
    </source>
</evidence>
<gene>
    <name evidence="1" type="ORF">T23_03240</name>
</gene>
<dbReference type="Pfam" id="PF08713">
    <property type="entry name" value="DNA_alkylation"/>
    <property type="match status" value="1"/>
</dbReference>
<dbReference type="InterPro" id="IPR016024">
    <property type="entry name" value="ARM-type_fold"/>
</dbReference>
<dbReference type="Gene3D" id="1.25.10.90">
    <property type="match status" value="1"/>
</dbReference>
<dbReference type="RefSeq" id="WP_338617786.1">
    <property type="nucleotide sequence ID" value="NZ_AP028127.1"/>
</dbReference>
<dbReference type="PANTHER" id="PTHR34070">
    <property type="entry name" value="ARMADILLO-TYPE FOLD"/>
    <property type="match status" value="1"/>
</dbReference>
<dbReference type="InterPro" id="IPR014825">
    <property type="entry name" value="DNA_alkylation"/>
</dbReference>
<keyword evidence="2" id="KW-1185">Reference proteome</keyword>
<name>A0ABN6ZFT2_9FIRM</name>
<dbReference type="PANTHER" id="PTHR34070:SF1">
    <property type="entry name" value="DNA ALKYLATION REPAIR PROTEIN"/>
    <property type="match status" value="1"/>
</dbReference>
<dbReference type="EMBL" id="AP028127">
    <property type="protein sequence ID" value="BEH90222.1"/>
    <property type="molecule type" value="Genomic_DNA"/>
</dbReference>
<protein>
    <recommendedName>
        <fullName evidence="3">DNA alkylation repair protein</fullName>
    </recommendedName>
</protein>
<dbReference type="SUPFAM" id="SSF48371">
    <property type="entry name" value="ARM repeat"/>
    <property type="match status" value="1"/>
</dbReference>
<reference evidence="1" key="1">
    <citation type="journal article" date="2024" name="Int. J. Syst. Evol. Microbiol.">
        <title>Turicibacter faecis sp. nov., isolated from faeces of heart failure mouse model.</title>
        <authorList>
            <person name="Imamura Y."/>
            <person name="Motooka D."/>
            <person name="Nakajima Y."/>
            <person name="Ito S."/>
            <person name="Kitakaze M."/>
            <person name="Iida T."/>
            <person name="Nakamura S."/>
        </authorList>
    </citation>
    <scope>NUCLEOTIDE SEQUENCE</scope>
    <source>
        <strain evidence="1">TC023</strain>
    </source>
</reference>
<organism evidence="1 2">
    <name type="scientific">Turicibacter faecis</name>
    <dbReference type="NCBI Taxonomy" id="2963365"/>
    <lineage>
        <taxon>Bacteria</taxon>
        <taxon>Bacillati</taxon>
        <taxon>Bacillota</taxon>
        <taxon>Erysipelotrichia</taxon>
        <taxon>Erysipelotrichales</taxon>
        <taxon>Turicibacteraceae</taxon>
        <taxon>Turicibacter</taxon>
    </lineage>
</organism>
<accession>A0ABN6ZFT2</accession>
<evidence type="ECO:0000313" key="1">
    <source>
        <dbReference type="EMBL" id="BEH90222.1"/>
    </source>
</evidence>
<dbReference type="Proteomes" id="UP001432099">
    <property type="component" value="Chromosome"/>
</dbReference>
<proteinExistence type="predicted"/>
<evidence type="ECO:0000313" key="2">
    <source>
        <dbReference type="Proteomes" id="UP001432099"/>
    </source>
</evidence>
<dbReference type="CDD" id="cd06561">
    <property type="entry name" value="AlkD_like"/>
    <property type="match status" value="1"/>
</dbReference>
<sequence>MNIRAELLKLAEPDYQVFASRLLPGTPHILGVRLPYLRKMAQKIVKEEATSFLSEREMVYFEEVMLRGMVIGYLKNLPLERHLYYIKEFVPLIDNWSVCDSFCSGLKVVGRHPEYFWSEVTAYLKSTNEFEVRFGVVMLLNYYVNNRYVEQVLGLLEETMHSGYYVRMAIAWAISVCYVNYPQLTLRYLQKTTLDTFTYNKALQKIRESLKTDSDTRALMKQMKRNEKTATPS</sequence>